<dbReference type="PANTHER" id="PTHR30346">
    <property type="entry name" value="TRANSCRIPTIONAL DUAL REGULATOR HCAR-RELATED"/>
    <property type="match status" value="1"/>
</dbReference>
<organism evidence="6 7">
    <name type="scientific">Pseudoduganella lurida</name>
    <dbReference type="NCBI Taxonomy" id="1036180"/>
    <lineage>
        <taxon>Bacteria</taxon>
        <taxon>Pseudomonadati</taxon>
        <taxon>Pseudomonadota</taxon>
        <taxon>Betaproteobacteria</taxon>
        <taxon>Burkholderiales</taxon>
        <taxon>Oxalobacteraceae</taxon>
        <taxon>Telluria group</taxon>
        <taxon>Pseudoduganella</taxon>
    </lineage>
</organism>
<dbReference type="SUPFAM" id="SSF46785">
    <property type="entry name" value="Winged helix' DNA-binding domain"/>
    <property type="match status" value="1"/>
</dbReference>
<evidence type="ECO:0000259" key="5">
    <source>
        <dbReference type="PROSITE" id="PS50931"/>
    </source>
</evidence>
<evidence type="ECO:0000256" key="3">
    <source>
        <dbReference type="ARBA" id="ARBA00023125"/>
    </source>
</evidence>
<keyword evidence="2" id="KW-0805">Transcription regulation</keyword>
<dbReference type="OrthoDB" id="6085485at2"/>
<dbReference type="Proteomes" id="UP000318431">
    <property type="component" value="Unassembled WGS sequence"/>
</dbReference>
<dbReference type="RefSeq" id="WP_145647133.1">
    <property type="nucleotide sequence ID" value="NZ_VLLB01000001.1"/>
</dbReference>
<keyword evidence="3" id="KW-0238">DNA-binding</keyword>
<dbReference type="GO" id="GO:0003700">
    <property type="term" value="F:DNA-binding transcription factor activity"/>
    <property type="evidence" value="ECO:0007669"/>
    <property type="project" value="InterPro"/>
</dbReference>
<dbReference type="EMBL" id="VLLB01000001">
    <property type="protein sequence ID" value="TWI69367.1"/>
    <property type="molecule type" value="Genomic_DNA"/>
</dbReference>
<dbReference type="PANTHER" id="PTHR30346:SF0">
    <property type="entry name" value="HCA OPERON TRANSCRIPTIONAL ACTIVATOR HCAR"/>
    <property type="match status" value="1"/>
</dbReference>
<dbReference type="Gene3D" id="1.10.10.10">
    <property type="entry name" value="Winged helix-like DNA-binding domain superfamily/Winged helix DNA-binding domain"/>
    <property type="match status" value="1"/>
</dbReference>
<evidence type="ECO:0000313" key="6">
    <source>
        <dbReference type="EMBL" id="TWI69367.1"/>
    </source>
</evidence>
<dbReference type="Pfam" id="PF03466">
    <property type="entry name" value="LysR_substrate"/>
    <property type="match status" value="1"/>
</dbReference>
<comment type="caution">
    <text evidence="6">The sequence shown here is derived from an EMBL/GenBank/DDBJ whole genome shotgun (WGS) entry which is preliminary data.</text>
</comment>
<name>A0A562RJY0_9BURK</name>
<dbReference type="Gene3D" id="3.40.190.290">
    <property type="match status" value="1"/>
</dbReference>
<proteinExistence type="inferred from homology"/>
<protein>
    <submittedName>
        <fullName evidence="6">LysR family malonate utilization transcriptional regulator</fullName>
    </submittedName>
</protein>
<dbReference type="InterPro" id="IPR036390">
    <property type="entry name" value="WH_DNA-bd_sf"/>
</dbReference>
<evidence type="ECO:0000313" key="7">
    <source>
        <dbReference type="Proteomes" id="UP000318431"/>
    </source>
</evidence>
<dbReference type="AlphaFoldDB" id="A0A562RJY0"/>
<feature type="domain" description="HTH lysR-type" evidence="5">
    <location>
        <begin position="6"/>
        <end position="63"/>
    </location>
</feature>
<reference evidence="6 7" key="1">
    <citation type="journal article" date="2015" name="Stand. Genomic Sci.">
        <title>Genomic Encyclopedia of Bacterial and Archaeal Type Strains, Phase III: the genomes of soil and plant-associated and newly described type strains.</title>
        <authorList>
            <person name="Whitman W.B."/>
            <person name="Woyke T."/>
            <person name="Klenk H.P."/>
            <person name="Zhou Y."/>
            <person name="Lilburn T.G."/>
            <person name="Beck B.J."/>
            <person name="De Vos P."/>
            <person name="Vandamme P."/>
            <person name="Eisen J.A."/>
            <person name="Garrity G."/>
            <person name="Hugenholtz P."/>
            <person name="Kyrpides N.C."/>
        </authorList>
    </citation>
    <scope>NUCLEOTIDE SEQUENCE [LARGE SCALE GENOMIC DNA]</scope>
    <source>
        <strain evidence="6 7">CGMCC 1.10822</strain>
    </source>
</reference>
<dbReference type="GO" id="GO:0003677">
    <property type="term" value="F:DNA binding"/>
    <property type="evidence" value="ECO:0007669"/>
    <property type="project" value="UniProtKB-KW"/>
</dbReference>
<keyword evidence="4" id="KW-0804">Transcription</keyword>
<comment type="similarity">
    <text evidence="1">Belongs to the LysR transcriptional regulatory family.</text>
</comment>
<dbReference type="InterPro" id="IPR036388">
    <property type="entry name" value="WH-like_DNA-bd_sf"/>
</dbReference>
<evidence type="ECO:0000256" key="4">
    <source>
        <dbReference type="ARBA" id="ARBA00023163"/>
    </source>
</evidence>
<dbReference type="SUPFAM" id="SSF53850">
    <property type="entry name" value="Periplasmic binding protein-like II"/>
    <property type="match status" value="1"/>
</dbReference>
<dbReference type="GO" id="GO:0032993">
    <property type="term" value="C:protein-DNA complex"/>
    <property type="evidence" value="ECO:0007669"/>
    <property type="project" value="TreeGrafter"/>
</dbReference>
<evidence type="ECO:0000256" key="1">
    <source>
        <dbReference type="ARBA" id="ARBA00009437"/>
    </source>
</evidence>
<gene>
    <name evidence="6" type="ORF">IP91_00435</name>
</gene>
<keyword evidence="7" id="KW-1185">Reference proteome</keyword>
<dbReference type="PROSITE" id="PS50931">
    <property type="entry name" value="HTH_LYSR"/>
    <property type="match status" value="1"/>
</dbReference>
<accession>A0A562RJY0</accession>
<evidence type="ECO:0000256" key="2">
    <source>
        <dbReference type="ARBA" id="ARBA00023015"/>
    </source>
</evidence>
<sequence length="300" mass="32707">MIDDEITLKKLEVFLSFMRLGSLGSVSEELGQSIVSVHRSLHSLEEGLRCPLFGREGRRLTALPAAYAFASHAQRAVTETEEGIRKVREIAGFNSGRLRIGALYSLTLRCIPHLLMGLKLRRPELHIDLTLGSNKDLLQGLADGRLDAVVIGLQAPLDNAQLLAVPLFEDEVRLAAPLGSPFAGMAHVDLKDLRHEQFITLGAGFVTADSFNHAFRQAGFVPETAMQVSDIFSLINLVGSGMGYSLLPARVAEYSARIELLPLAEAYASHQVITLLLPTSRERDPNLLALAAESRMFGKG</sequence>
<dbReference type="InterPro" id="IPR000847">
    <property type="entry name" value="LysR_HTH_N"/>
</dbReference>
<dbReference type="InterPro" id="IPR005119">
    <property type="entry name" value="LysR_subst-bd"/>
</dbReference>
<dbReference type="Pfam" id="PF00126">
    <property type="entry name" value="HTH_1"/>
    <property type="match status" value="1"/>
</dbReference>